<dbReference type="VEuPathDB" id="FungiDB:GGTG_13393"/>
<reference evidence="2" key="5">
    <citation type="submission" date="2018-04" db="UniProtKB">
        <authorList>
            <consortium name="EnsemblFungi"/>
        </authorList>
    </citation>
    <scope>IDENTIFICATION</scope>
    <source>
        <strain evidence="2">R3-111a-1</strain>
    </source>
</reference>
<reference evidence="1" key="2">
    <citation type="submission" date="2010-07" db="EMBL/GenBank/DDBJ databases">
        <authorList>
            <consortium name="The Broad Institute Genome Sequencing Platform"/>
            <consortium name="Broad Institute Genome Sequencing Center for Infectious Disease"/>
            <person name="Ma L.-J."/>
            <person name="Dead R."/>
            <person name="Young S."/>
            <person name="Zeng Q."/>
            <person name="Koehrsen M."/>
            <person name="Alvarado L."/>
            <person name="Berlin A."/>
            <person name="Chapman S.B."/>
            <person name="Chen Z."/>
            <person name="Freedman E."/>
            <person name="Gellesch M."/>
            <person name="Goldberg J."/>
            <person name="Griggs A."/>
            <person name="Gujja S."/>
            <person name="Heilman E.R."/>
            <person name="Heiman D."/>
            <person name="Hepburn T."/>
            <person name="Howarth C."/>
            <person name="Jen D."/>
            <person name="Larson L."/>
            <person name="Mehta T."/>
            <person name="Neiman D."/>
            <person name="Pearson M."/>
            <person name="Roberts A."/>
            <person name="Saif S."/>
            <person name="Shea T."/>
            <person name="Shenoy N."/>
            <person name="Sisk P."/>
            <person name="Stolte C."/>
            <person name="Sykes S."/>
            <person name="Walk T."/>
            <person name="White J."/>
            <person name="Yandava C."/>
            <person name="Haas B."/>
            <person name="Nusbaum C."/>
            <person name="Birren B."/>
        </authorList>
    </citation>
    <scope>NUCLEOTIDE SEQUENCE</scope>
    <source>
        <strain evidence="1">R3-111a-1</strain>
    </source>
</reference>
<accession>J3PIR4</accession>
<organism evidence="1">
    <name type="scientific">Gaeumannomyces tritici (strain R3-111a-1)</name>
    <name type="common">Wheat and barley take-all root rot fungus</name>
    <name type="synonym">Gaeumannomyces graminis var. tritici</name>
    <dbReference type="NCBI Taxonomy" id="644352"/>
    <lineage>
        <taxon>Eukaryota</taxon>
        <taxon>Fungi</taxon>
        <taxon>Dikarya</taxon>
        <taxon>Ascomycota</taxon>
        <taxon>Pezizomycotina</taxon>
        <taxon>Sordariomycetes</taxon>
        <taxon>Sordariomycetidae</taxon>
        <taxon>Magnaporthales</taxon>
        <taxon>Magnaporthaceae</taxon>
        <taxon>Gaeumannomyces</taxon>
    </lineage>
</organism>
<proteinExistence type="predicted"/>
<dbReference type="GeneID" id="20353851"/>
<reference evidence="2" key="4">
    <citation type="journal article" date="2015" name="G3 (Bethesda)">
        <title>Genome sequences of three phytopathogenic species of the Magnaporthaceae family of fungi.</title>
        <authorList>
            <person name="Okagaki L.H."/>
            <person name="Nunes C.C."/>
            <person name="Sailsbery J."/>
            <person name="Clay B."/>
            <person name="Brown D."/>
            <person name="John T."/>
            <person name="Oh Y."/>
            <person name="Young N."/>
            <person name="Fitzgerald M."/>
            <person name="Haas B.J."/>
            <person name="Zeng Q."/>
            <person name="Young S."/>
            <person name="Adiconis X."/>
            <person name="Fan L."/>
            <person name="Levin J.Z."/>
            <person name="Mitchell T.K."/>
            <person name="Okubara P.A."/>
            <person name="Farman M.L."/>
            <person name="Kohn L.M."/>
            <person name="Birren B."/>
            <person name="Ma L.-J."/>
            <person name="Dean R.A."/>
        </authorList>
    </citation>
    <scope>NUCLEOTIDE SEQUENCE</scope>
    <source>
        <strain evidence="2">R3-111a-1</strain>
    </source>
</reference>
<dbReference type="Proteomes" id="UP000006039">
    <property type="component" value="Unassembled WGS sequence"/>
</dbReference>
<sequence length="170" mass="18538">MHSINEVQILCAGLFQNGFPDIGLKSHESSASRGAGSRPCAGKSFVQKTGLLRALVGALKKPVAARKAVPKGRPRDAKVAGGVGDWDLILYSGNGLLDLLFGIRFLPHLAVRLQQKLLGIRLMICCCTKKEKSVSPQGLGVYWLNTVTLRVCTLLLIIKRFFLIKKLLFP</sequence>
<reference evidence="1" key="3">
    <citation type="submission" date="2010-09" db="EMBL/GenBank/DDBJ databases">
        <title>Annotation of Gaeumannomyces graminis var. tritici R3-111a-1.</title>
        <authorList>
            <consortium name="The Broad Institute Genome Sequencing Platform"/>
            <person name="Ma L.-J."/>
            <person name="Dead R."/>
            <person name="Young S.K."/>
            <person name="Zeng Q."/>
            <person name="Gargeya S."/>
            <person name="Fitzgerald M."/>
            <person name="Haas B."/>
            <person name="Abouelleil A."/>
            <person name="Alvarado L."/>
            <person name="Arachchi H.M."/>
            <person name="Berlin A."/>
            <person name="Brown A."/>
            <person name="Chapman S.B."/>
            <person name="Chen Z."/>
            <person name="Dunbar C."/>
            <person name="Freedman E."/>
            <person name="Gearin G."/>
            <person name="Gellesch M."/>
            <person name="Goldberg J."/>
            <person name="Griggs A."/>
            <person name="Gujja S."/>
            <person name="Heiman D."/>
            <person name="Howarth C."/>
            <person name="Larson L."/>
            <person name="Lui A."/>
            <person name="MacDonald P.J.P."/>
            <person name="Mehta T."/>
            <person name="Montmayeur A."/>
            <person name="Murphy C."/>
            <person name="Neiman D."/>
            <person name="Pearson M."/>
            <person name="Priest M."/>
            <person name="Roberts A."/>
            <person name="Saif S."/>
            <person name="Shea T."/>
            <person name="Shenoy N."/>
            <person name="Sisk P."/>
            <person name="Stolte C."/>
            <person name="Sykes S."/>
            <person name="Yandava C."/>
            <person name="Wortman J."/>
            <person name="Nusbaum C."/>
            <person name="Birren B."/>
        </authorList>
    </citation>
    <scope>NUCLEOTIDE SEQUENCE</scope>
    <source>
        <strain evidence="1">R3-111a-1</strain>
    </source>
</reference>
<dbReference type="EMBL" id="GL385407">
    <property type="protein sequence ID" value="EJT68996.1"/>
    <property type="molecule type" value="Genomic_DNA"/>
</dbReference>
<dbReference type="EnsemblFungi" id="EJT68996">
    <property type="protein sequence ID" value="EJT68996"/>
    <property type="gene ID" value="GGTG_13393"/>
</dbReference>
<evidence type="ECO:0000313" key="1">
    <source>
        <dbReference type="EMBL" id="EJT68996.1"/>
    </source>
</evidence>
<dbReference type="AlphaFoldDB" id="J3PIR4"/>
<reference evidence="3" key="1">
    <citation type="submission" date="2010-07" db="EMBL/GenBank/DDBJ databases">
        <title>The genome sequence of Gaeumannomyces graminis var. tritici strain R3-111a-1.</title>
        <authorList>
            <consortium name="The Broad Institute Genome Sequencing Platform"/>
            <person name="Ma L.-J."/>
            <person name="Dead R."/>
            <person name="Young S."/>
            <person name="Zeng Q."/>
            <person name="Koehrsen M."/>
            <person name="Alvarado L."/>
            <person name="Berlin A."/>
            <person name="Chapman S.B."/>
            <person name="Chen Z."/>
            <person name="Freedman E."/>
            <person name="Gellesch M."/>
            <person name="Goldberg J."/>
            <person name="Griggs A."/>
            <person name="Gujja S."/>
            <person name="Heilman E.R."/>
            <person name="Heiman D."/>
            <person name="Hepburn T."/>
            <person name="Howarth C."/>
            <person name="Jen D."/>
            <person name="Larson L."/>
            <person name="Mehta T."/>
            <person name="Neiman D."/>
            <person name="Pearson M."/>
            <person name="Roberts A."/>
            <person name="Saif S."/>
            <person name="Shea T."/>
            <person name="Shenoy N."/>
            <person name="Sisk P."/>
            <person name="Stolte C."/>
            <person name="Sykes S."/>
            <person name="Walk T."/>
            <person name="White J."/>
            <person name="Yandava C."/>
            <person name="Haas B."/>
            <person name="Nusbaum C."/>
            <person name="Birren B."/>
        </authorList>
    </citation>
    <scope>NUCLEOTIDE SEQUENCE [LARGE SCALE GENOMIC DNA]</scope>
    <source>
        <strain evidence="3">R3-111a-1</strain>
    </source>
</reference>
<dbReference type="RefSeq" id="XP_009229563.1">
    <property type="nucleotide sequence ID" value="XM_009231299.1"/>
</dbReference>
<keyword evidence="3" id="KW-1185">Reference proteome</keyword>
<dbReference type="HOGENOM" id="CLU_1570747_0_0_1"/>
<protein>
    <submittedName>
        <fullName evidence="1 2">Uncharacterized protein</fullName>
    </submittedName>
</protein>
<name>J3PIR4_GAET3</name>
<gene>
    <name evidence="2" type="primary">20353851</name>
    <name evidence="1" type="ORF">GGTG_13393</name>
</gene>
<evidence type="ECO:0000313" key="3">
    <source>
        <dbReference type="Proteomes" id="UP000006039"/>
    </source>
</evidence>
<evidence type="ECO:0000313" key="2">
    <source>
        <dbReference type="EnsemblFungi" id="EJT68996"/>
    </source>
</evidence>